<accession>A0ABT3CI21</accession>
<feature type="compositionally biased region" description="Low complexity" evidence="1">
    <location>
        <begin position="176"/>
        <end position="186"/>
    </location>
</feature>
<evidence type="ECO:0008006" key="5">
    <source>
        <dbReference type="Google" id="ProtNLM"/>
    </source>
</evidence>
<organism evidence="3 4">
    <name type="scientific">Mycolicibacterium komossense</name>
    <dbReference type="NCBI Taxonomy" id="1779"/>
    <lineage>
        <taxon>Bacteria</taxon>
        <taxon>Bacillati</taxon>
        <taxon>Actinomycetota</taxon>
        <taxon>Actinomycetes</taxon>
        <taxon>Mycobacteriales</taxon>
        <taxon>Mycobacteriaceae</taxon>
        <taxon>Mycolicibacterium</taxon>
    </lineage>
</organism>
<protein>
    <recommendedName>
        <fullName evidence="5">Proline rich protein</fullName>
    </recommendedName>
</protein>
<feature type="transmembrane region" description="Helical" evidence="2">
    <location>
        <begin position="21"/>
        <end position="42"/>
    </location>
</feature>
<dbReference type="RefSeq" id="WP_264070296.1">
    <property type="nucleotide sequence ID" value="NZ_JACKTY010000039.1"/>
</dbReference>
<name>A0ABT3CI21_9MYCO</name>
<sequence length="194" mass="20308">MTFWNWVTRKRTDRGWPGYIINGRIRTSTAALIVAFIVIAWLQNTYQPAPEPAQVPASQVVPPGFVPDPDFTWVPRTQVEQAPRTVYRTVTPTPTTETTPTEITETTSPAEPTPTTPTSPGLAPTTVVDPDGAGPLPPTTITGAPTPGAQTGPSPAPSSVPNRSGTPIPAPGIPGLPGLAPTTAPTTQPPPLFP</sequence>
<comment type="caution">
    <text evidence="3">The sequence shown here is derived from an EMBL/GenBank/DDBJ whole genome shotgun (WGS) entry which is preliminary data.</text>
</comment>
<feature type="region of interest" description="Disordered" evidence="1">
    <location>
        <begin position="84"/>
        <end position="194"/>
    </location>
</feature>
<feature type="compositionally biased region" description="Low complexity" evidence="1">
    <location>
        <begin position="139"/>
        <end position="153"/>
    </location>
</feature>
<dbReference type="EMBL" id="JACKTY010000039">
    <property type="protein sequence ID" value="MCV7229105.1"/>
    <property type="molecule type" value="Genomic_DNA"/>
</dbReference>
<keyword evidence="2" id="KW-0812">Transmembrane</keyword>
<evidence type="ECO:0000313" key="4">
    <source>
        <dbReference type="Proteomes" id="UP001526201"/>
    </source>
</evidence>
<feature type="compositionally biased region" description="Low complexity" evidence="1">
    <location>
        <begin position="89"/>
        <end position="110"/>
    </location>
</feature>
<dbReference type="Proteomes" id="UP001526201">
    <property type="component" value="Unassembled WGS sequence"/>
</dbReference>
<proteinExistence type="predicted"/>
<reference evidence="3 4" key="1">
    <citation type="journal article" date="2022" name="BMC Genomics">
        <title>Comparative genome analysis of mycobacteria focusing on tRNA and non-coding RNA.</title>
        <authorList>
            <person name="Behra P.R.K."/>
            <person name="Pettersson B.M.F."/>
            <person name="Ramesh M."/>
            <person name="Das S."/>
            <person name="Dasgupta S."/>
            <person name="Kirsebom L.A."/>
        </authorList>
    </citation>
    <scope>NUCLEOTIDE SEQUENCE [LARGE SCALE GENOMIC DNA]</scope>
    <source>
        <strain evidence="3 4">DSM 44078</strain>
    </source>
</reference>
<evidence type="ECO:0000313" key="3">
    <source>
        <dbReference type="EMBL" id="MCV7229105.1"/>
    </source>
</evidence>
<keyword evidence="4" id="KW-1185">Reference proteome</keyword>
<keyword evidence="2" id="KW-0472">Membrane</keyword>
<evidence type="ECO:0000256" key="2">
    <source>
        <dbReference type="SAM" id="Phobius"/>
    </source>
</evidence>
<keyword evidence="2" id="KW-1133">Transmembrane helix</keyword>
<evidence type="ECO:0000256" key="1">
    <source>
        <dbReference type="SAM" id="MobiDB-lite"/>
    </source>
</evidence>
<gene>
    <name evidence="3" type="ORF">H7J73_24120</name>
</gene>